<sequence>MGCARGSFGINQAAKLMSRICAHGLSFSGASPKRVALDPLWVTSDMSSTIDLACWPPWSTTSTHRALSSRAIYLHPSFLQPAIRSGRACHGLGSSSIQPQCPALFAARRPSGTPVVTSSRSSAGMLHGLFAERFSRSDGTVENHCSSMRCLVIGSIVLSWMSACYSIPHAAARCSFSHCTDWLAVLTRFHSHAIRICGPEGVRASRAPPGRQRFQSQSLTNSSHHQSFWFITSLSLVNCRAPPDILALPGIGSTSAPALPNKFQSNSFCHCIPLSSDTHFHFSHTPNLTPARQLLLSFLYPLHFKKNFIRKKIINSNPFDYSRFPAYFLNFLIQTSFCNFPLNRFIPYQHQ</sequence>
<proteinExistence type="predicted"/>
<reference evidence="1" key="1">
    <citation type="submission" date="2021-03" db="EMBL/GenBank/DDBJ databases">
        <title>Draft genome sequence of rust myrtle Austropuccinia psidii MF-1, a brazilian biotype.</title>
        <authorList>
            <person name="Quecine M.C."/>
            <person name="Pachon D.M.R."/>
            <person name="Bonatelli M.L."/>
            <person name="Correr F.H."/>
            <person name="Franceschini L.M."/>
            <person name="Leite T.F."/>
            <person name="Margarido G.R.A."/>
            <person name="Almeida C.A."/>
            <person name="Ferrarezi J.A."/>
            <person name="Labate C.A."/>
        </authorList>
    </citation>
    <scope>NUCLEOTIDE SEQUENCE</scope>
    <source>
        <strain evidence="1">MF-1</strain>
    </source>
</reference>
<evidence type="ECO:0000313" key="2">
    <source>
        <dbReference type="Proteomes" id="UP000765509"/>
    </source>
</evidence>
<comment type="caution">
    <text evidence="1">The sequence shown here is derived from an EMBL/GenBank/DDBJ whole genome shotgun (WGS) entry which is preliminary data.</text>
</comment>
<gene>
    <name evidence="1" type="ORF">O181_021176</name>
</gene>
<keyword evidence="2" id="KW-1185">Reference proteome</keyword>
<protein>
    <submittedName>
        <fullName evidence="1">Uncharacterized protein</fullName>
    </submittedName>
</protein>
<evidence type="ECO:0000313" key="1">
    <source>
        <dbReference type="EMBL" id="MBW0481461.1"/>
    </source>
</evidence>
<accession>A0A9Q3CEY8</accession>
<dbReference type="Proteomes" id="UP000765509">
    <property type="component" value="Unassembled WGS sequence"/>
</dbReference>
<name>A0A9Q3CEY8_9BASI</name>
<dbReference type="AlphaFoldDB" id="A0A9Q3CEY8"/>
<organism evidence="1 2">
    <name type="scientific">Austropuccinia psidii MF-1</name>
    <dbReference type="NCBI Taxonomy" id="1389203"/>
    <lineage>
        <taxon>Eukaryota</taxon>
        <taxon>Fungi</taxon>
        <taxon>Dikarya</taxon>
        <taxon>Basidiomycota</taxon>
        <taxon>Pucciniomycotina</taxon>
        <taxon>Pucciniomycetes</taxon>
        <taxon>Pucciniales</taxon>
        <taxon>Sphaerophragmiaceae</taxon>
        <taxon>Austropuccinia</taxon>
    </lineage>
</organism>
<dbReference type="EMBL" id="AVOT02006404">
    <property type="protein sequence ID" value="MBW0481461.1"/>
    <property type="molecule type" value="Genomic_DNA"/>
</dbReference>